<dbReference type="OrthoDB" id="121932at2759"/>
<proteinExistence type="predicted"/>
<keyword evidence="2" id="KW-1185">Reference proteome</keyword>
<dbReference type="EMBL" id="JABAYA010000003">
    <property type="protein sequence ID" value="KAF7732281.1"/>
    <property type="molecule type" value="Genomic_DNA"/>
</dbReference>
<dbReference type="AlphaFoldDB" id="A0A8H7BWH8"/>
<evidence type="ECO:0000313" key="1">
    <source>
        <dbReference type="EMBL" id="KAF7732281.1"/>
    </source>
</evidence>
<evidence type="ECO:0000313" key="2">
    <source>
        <dbReference type="Proteomes" id="UP000605846"/>
    </source>
</evidence>
<reference evidence="1" key="1">
    <citation type="submission" date="2020-01" db="EMBL/GenBank/DDBJ databases">
        <title>Genome Sequencing of Three Apophysomyces-Like Fungal Strains Confirms a Novel Fungal Genus in the Mucoromycota with divergent Burkholderia-like Endosymbiotic Bacteria.</title>
        <authorList>
            <person name="Stajich J.E."/>
            <person name="Macias A.M."/>
            <person name="Carter-House D."/>
            <person name="Lovett B."/>
            <person name="Kasson L.R."/>
            <person name="Berry K."/>
            <person name="Grigoriev I."/>
            <person name="Chang Y."/>
            <person name="Spatafora J."/>
            <person name="Kasson M.T."/>
        </authorList>
    </citation>
    <scope>NUCLEOTIDE SEQUENCE</scope>
    <source>
        <strain evidence="1">NRRL A-21654</strain>
    </source>
</reference>
<comment type="caution">
    <text evidence="1">The sequence shown here is derived from an EMBL/GenBank/DDBJ whole genome shotgun (WGS) entry which is preliminary data.</text>
</comment>
<organism evidence="1 2">
    <name type="scientific">Apophysomyces ossiformis</name>
    <dbReference type="NCBI Taxonomy" id="679940"/>
    <lineage>
        <taxon>Eukaryota</taxon>
        <taxon>Fungi</taxon>
        <taxon>Fungi incertae sedis</taxon>
        <taxon>Mucoromycota</taxon>
        <taxon>Mucoromycotina</taxon>
        <taxon>Mucoromycetes</taxon>
        <taxon>Mucorales</taxon>
        <taxon>Mucorineae</taxon>
        <taxon>Mucoraceae</taxon>
        <taxon>Apophysomyces</taxon>
    </lineage>
</organism>
<dbReference type="InterPro" id="IPR032072">
    <property type="entry name" value="DUF4807"/>
</dbReference>
<name>A0A8H7BWH8_9FUNG</name>
<accession>A0A8H7BWH8</accession>
<dbReference type="Pfam" id="PF16065">
    <property type="entry name" value="DUF4807"/>
    <property type="match status" value="1"/>
</dbReference>
<dbReference type="Proteomes" id="UP000605846">
    <property type="component" value="Unassembled WGS sequence"/>
</dbReference>
<dbReference type="PANTHER" id="PTHR36693">
    <property type="entry name" value="GH02722P"/>
    <property type="match status" value="1"/>
</dbReference>
<dbReference type="PANTHER" id="PTHR36693:SF1">
    <property type="entry name" value="GH02722P"/>
    <property type="match status" value="1"/>
</dbReference>
<protein>
    <submittedName>
        <fullName evidence="1">Uncharacterized protein</fullName>
    </submittedName>
</protein>
<gene>
    <name evidence="1" type="ORF">EC973_005176</name>
</gene>
<sequence>MQSYLFNTIFSWDHQQECNKLIPILHKITICISDSQEPTRCRTRSPSNNQEEECSVAYGIITCREYQTLEAIKTRMDDQNEVPRLLLGGCLSVNNGKVKIENQVIIYVRLNKDYVKRAYILYNLSWYRRIWSLTSRADVLAFTGVYYSVLGGAYSSLGKTNLAYAHKAKFLALRQIQLAQWLKDRIWECKCWLYYAEDLIQLKRFKRANKIIRRETEFASLQQNDVLIRMCQSVQAKLQTARHARA</sequence>